<dbReference type="AlphaFoldDB" id="A0A0F9W378"/>
<reference evidence="1" key="1">
    <citation type="journal article" date="2015" name="Nature">
        <title>Complex archaea that bridge the gap between prokaryotes and eukaryotes.</title>
        <authorList>
            <person name="Spang A."/>
            <person name="Saw J.H."/>
            <person name="Jorgensen S.L."/>
            <person name="Zaremba-Niedzwiedzka K."/>
            <person name="Martijn J."/>
            <person name="Lind A.E."/>
            <person name="van Eijk R."/>
            <person name="Schleper C."/>
            <person name="Guy L."/>
            <person name="Ettema T.J."/>
        </authorList>
    </citation>
    <scope>NUCLEOTIDE SEQUENCE</scope>
</reference>
<comment type="caution">
    <text evidence="1">The sequence shown here is derived from an EMBL/GenBank/DDBJ whole genome shotgun (WGS) entry which is preliminary data.</text>
</comment>
<proteinExistence type="predicted"/>
<dbReference type="EMBL" id="LAZR01000361">
    <property type="protein sequence ID" value="KKN72508.1"/>
    <property type="molecule type" value="Genomic_DNA"/>
</dbReference>
<protein>
    <submittedName>
        <fullName evidence="1">Uncharacterized protein</fullName>
    </submittedName>
</protein>
<accession>A0A0F9W378</accession>
<organism evidence="1">
    <name type="scientific">marine sediment metagenome</name>
    <dbReference type="NCBI Taxonomy" id="412755"/>
    <lineage>
        <taxon>unclassified sequences</taxon>
        <taxon>metagenomes</taxon>
        <taxon>ecological metagenomes</taxon>
    </lineage>
</organism>
<name>A0A0F9W378_9ZZZZ</name>
<sequence length="72" mass="8397">MYLYCGVCQCEASANPDDYFYLEDRHIFQCECGEGLKLVQRRGRFRGDEIVFSYVTLGDLKQAKLDYVQEEA</sequence>
<evidence type="ECO:0000313" key="1">
    <source>
        <dbReference type="EMBL" id="KKN72508.1"/>
    </source>
</evidence>
<gene>
    <name evidence="1" type="ORF">LCGC14_0410120</name>
</gene>